<evidence type="ECO:0000256" key="6">
    <source>
        <dbReference type="SAM" id="Phobius"/>
    </source>
</evidence>
<dbReference type="GO" id="GO:0016829">
    <property type="term" value="F:lyase activity"/>
    <property type="evidence" value="ECO:0007669"/>
    <property type="project" value="UniProtKB-KW"/>
</dbReference>
<reference evidence="8" key="1">
    <citation type="submission" date="2025-08" db="UniProtKB">
        <authorList>
            <consortium name="RefSeq"/>
        </authorList>
    </citation>
    <scope>IDENTIFICATION</scope>
    <source>
        <strain evidence="8">Airmid</strain>
    </source>
</reference>
<proteinExistence type="predicted"/>
<evidence type="ECO:0000256" key="1">
    <source>
        <dbReference type="ARBA" id="ARBA00000110"/>
    </source>
</evidence>
<dbReference type="GO" id="GO:0008081">
    <property type="term" value="F:phosphoric diester hydrolase activity"/>
    <property type="evidence" value="ECO:0007669"/>
    <property type="project" value="InterPro"/>
</dbReference>
<keyword evidence="2" id="KW-0479">Metal-binding</keyword>
<accession>A0A6P6Y890</accession>
<keyword evidence="6" id="KW-0812">Transmembrane</keyword>
<evidence type="ECO:0000256" key="2">
    <source>
        <dbReference type="ARBA" id="ARBA00022723"/>
    </source>
</evidence>
<keyword evidence="3" id="KW-0460">Magnesium</keyword>
<keyword evidence="6" id="KW-1133">Transmembrane helix</keyword>
<evidence type="ECO:0000313" key="8">
    <source>
        <dbReference type="RefSeq" id="XP_027200759.1"/>
    </source>
</evidence>
<dbReference type="GO" id="GO:0046872">
    <property type="term" value="F:metal ion binding"/>
    <property type="evidence" value="ECO:0007669"/>
    <property type="project" value="UniProtKB-KW"/>
</dbReference>
<keyword evidence="5" id="KW-0456">Lyase</keyword>
<dbReference type="KEGG" id="dpte:113794818"/>
<comment type="catalytic activity">
    <reaction evidence="1">
        <text>an N-(acyl)-sphingosylphosphoethanolamine = an N-(acyl)-sphingosyl-1,3-cyclic phosphate + ethanolamine</text>
        <dbReference type="Rhea" id="RHEA:60648"/>
        <dbReference type="ChEBI" id="CHEBI:57603"/>
        <dbReference type="ChEBI" id="CHEBI:143891"/>
        <dbReference type="ChEBI" id="CHEBI:143892"/>
    </reaction>
</comment>
<evidence type="ECO:0000313" key="7">
    <source>
        <dbReference type="Proteomes" id="UP000515146"/>
    </source>
</evidence>
<sequence>MLNSPYVLLIWMLYIISSLMAWIQCRPTTTKTSNSSDVSSLGPKSKFYHANRPFWNIGHMVNSINEVDDNLNRGANAIETDVYFAPNATPVYTFHGYPCDCFRRCGERERMDVFLKRIRSLTTPSSSMFDKRLLLIVLDLKLMRISHSAKALAGQQLASVMLEHLYNTSTRDGSPNGSRLRAVISIGHVFDYDFVLGFHNEMESQGRDWLLTQYIGWDVGMNDPLFAIESMWKRLDMVVNIWQGDGRSNCMTPFYNLGRLTQIVKRRDNPSFFAIRNYIRKVYQWTVDLTVNIRTAFRSDVDAIITNHPERVYNVMREREFAPRYRMATYDDSPWERIWTRPSRPQTSSMLTKPTLGLKLMNGAGDMLDSMTRFMADALKSQTLLRYLFLSQYRQRSSSSTDNFYDSLRKDHPTTINDDSITTTELVIVRIIQLLMKLISLK</sequence>
<feature type="transmembrane region" description="Helical" evidence="6">
    <location>
        <begin position="6"/>
        <end position="23"/>
    </location>
</feature>
<organism evidence="7 8">
    <name type="scientific">Dermatophagoides pteronyssinus</name>
    <name type="common">European house dust mite</name>
    <dbReference type="NCBI Taxonomy" id="6956"/>
    <lineage>
        <taxon>Eukaryota</taxon>
        <taxon>Metazoa</taxon>
        <taxon>Ecdysozoa</taxon>
        <taxon>Arthropoda</taxon>
        <taxon>Chelicerata</taxon>
        <taxon>Arachnida</taxon>
        <taxon>Acari</taxon>
        <taxon>Acariformes</taxon>
        <taxon>Sarcoptiformes</taxon>
        <taxon>Astigmata</taxon>
        <taxon>Psoroptidia</taxon>
        <taxon>Analgoidea</taxon>
        <taxon>Pyroglyphidae</taxon>
        <taxon>Dermatophagoidinae</taxon>
        <taxon>Dermatophagoides</taxon>
    </lineage>
</organism>
<dbReference type="Gene3D" id="3.20.20.190">
    <property type="entry name" value="Phosphatidylinositol (PI) phosphodiesterase"/>
    <property type="match status" value="1"/>
</dbReference>
<dbReference type="OrthoDB" id="1058301at2759"/>
<dbReference type="GO" id="GO:0006629">
    <property type="term" value="P:lipid metabolic process"/>
    <property type="evidence" value="ECO:0007669"/>
    <property type="project" value="InterPro"/>
</dbReference>
<name>A0A6P6Y890_DERPT</name>
<evidence type="ECO:0000256" key="4">
    <source>
        <dbReference type="ARBA" id="ARBA00023157"/>
    </source>
</evidence>
<keyword evidence="7" id="KW-1185">Reference proteome</keyword>
<dbReference type="SUPFAM" id="SSF51695">
    <property type="entry name" value="PLC-like phosphodiesterases"/>
    <property type="match status" value="1"/>
</dbReference>
<keyword evidence="4" id="KW-1015">Disulfide bond</keyword>
<keyword evidence="6" id="KW-0472">Membrane</keyword>
<dbReference type="OMA" id="FAIESMW"/>
<gene>
    <name evidence="8" type="primary">LOC113794818</name>
</gene>
<dbReference type="Proteomes" id="UP000515146">
    <property type="component" value="Unplaced"/>
</dbReference>
<dbReference type="InParanoid" id="A0A6P6Y890"/>
<protein>
    <submittedName>
        <fullName evidence="8">Phospholipase D StSicTox-betaIC1-like</fullName>
    </submittedName>
</protein>
<dbReference type="RefSeq" id="XP_027200759.1">
    <property type="nucleotide sequence ID" value="XM_027344958.1"/>
</dbReference>
<dbReference type="AlphaFoldDB" id="A0A6P6Y890"/>
<evidence type="ECO:0000256" key="3">
    <source>
        <dbReference type="ARBA" id="ARBA00022842"/>
    </source>
</evidence>
<evidence type="ECO:0000256" key="5">
    <source>
        <dbReference type="ARBA" id="ARBA00023239"/>
    </source>
</evidence>
<dbReference type="InterPro" id="IPR017946">
    <property type="entry name" value="PLC-like_Pdiesterase_TIM-brl"/>
</dbReference>